<dbReference type="FunFam" id="3.40.50.2000:FF:000009">
    <property type="entry name" value="Sterol 3-beta-glucosyltransferase UGT80A2"/>
    <property type="match status" value="1"/>
</dbReference>
<dbReference type="SUPFAM" id="SSF53756">
    <property type="entry name" value="UDP-Glycosyltransferase/glycogen phosphorylase"/>
    <property type="match status" value="1"/>
</dbReference>
<dbReference type="InterPro" id="IPR050426">
    <property type="entry name" value="Glycosyltransferase_28"/>
</dbReference>
<dbReference type="Pfam" id="PF06722">
    <property type="entry name" value="EryCIII-like_C"/>
    <property type="match status" value="1"/>
</dbReference>
<gene>
    <name evidence="3" type="ORF">F0L46_02910</name>
</gene>
<dbReference type="InterPro" id="IPR010610">
    <property type="entry name" value="EryCIII-like_C"/>
</dbReference>
<dbReference type="RefSeq" id="WP_149815524.1">
    <property type="nucleotide sequence ID" value="NZ_VUOA01000006.1"/>
</dbReference>
<dbReference type="GO" id="GO:0016758">
    <property type="term" value="F:hexosyltransferase activity"/>
    <property type="evidence" value="ECO:0007669"/>
    <property type="project" value="InterPro"/>
</dbReference>
<evidence type="ECO:0000313" key="3">
    <source>
        <dbReference type="EMBL" id="KAA2242253.1"/>
    </source>
</evidence>
<dbReference type="InterPro" id="IPR004276">
    <property type="entry name" value="GlycoTrans_28_N"/>
</dbReference>
<dbReference type="CDD" id="cd03784">
    <property type="entry name" value="GT1_Gtf-like"/>
    <property type="match status" value="1"/>
</dbReference>
<dbReference type="InterPro" id="IPR002213">
    <property type="entry name" value="UDP_glucos_trans"/>
</dbReference>
<accession>A0A5B2VR52</accession>
<feature type="domain" description="Glycosyltransferase family 28 N-terminal" evidence="1">
    <location>
        <begin position="5"/>
        <end position="135"/>
    </location>
</feature>
<evidence type="ECO:0000259" key="1">
    <source>
        <dbReference type="Pfam" id="PF03033"/>
    </source>
</evidence>
<dbReference type="EMBL" id="VUOA01000006">
    <property type="protein sequence ID" value="KAA2242253.1"/>
    <property type="molecule type" value="Genomic_DNA"/>
</dbReference>
<organism evidence="3 4">
    <name type="scientific">Salinarimonas soli</name>
    <dbReference type="NCBI Taxonomy" id="1638099"/>
    <lineage>
        <taxon>Bacteria</taxon>
        <taxon>Pseudomonadati</taxon>
        <taxon>Pseudomonadota</taxon>
        <taxon>Alphaproteobacteria</taxon>
        <taxon>Hyphomicrobiales</taxon>
        <taxon>Salinarimonadaceae</taxon>
        <taxon>Salinarimonas</taxon>
    </lineage>
</organism>
<dbReference type="PANTHER" id="PTHR48050">
    <property type="entry name" value="STEROL 3-BETA-GLUCOSYLTRANSFERASE"/>
    <property type="match status" value="1"/>
</dbReference>
<dbReference type="Proteomes" id="UP000323142">
    <property type="component" value="Unassembled WGS sequence"/>
</dbReference>
<name>A0A5B2VR52_9HYPH</name>
<evidence type="ECO:0000259" key="2">
    <source>
        <dbReference type="Pfam" id="PF06722"/>
    </source>
</evidence>
<comment type="caution">
    <text evidence="3">The sequence shown here is derived from an EMBL/GenBank/DDBJ whole genome shotgun (WGS) entry which is preliminary data.</text>
</comment>
<dbReference type="OrthoDB" id="9805366at2"/>
<protein>
    <submittedName>
        <fullName evidence="3">Glycosyltransferase family 1 protein</fullName>
    </submittedName>
</protein>
<dbReference type="Pfam" id="PF03033">
    <property type="entry name" value="Glyco_transf_28"/>
    <property type="match status" value="1"/>
</dbReference>
<dbReference type="AlphaFoldDB" id="A0A5B2VR52"/>
<keyword evidence="3" id="KW-0808">Transferase</keyword>
<reference evidence="3 4" key="2">
    <citation type="submission" date="2019-09" db="EMBL/GenBank/DDBJ databases">
        <authorList>
            <person name="Jin C."/>
        </authorList>
    </citation>
    <scope>NUCLEOTIDE SEQUENCE [LARGE SCALE GENOMIC DNA]</scope>
    <source>
        <strain evidence="3 4">BN140002</strain>
    </source>
</reference>
<dbReference type="PANTHER" id="PTHR48050:SF13">
    <property type="entry name" value="STEROL 3-BETA-GLUCOSYLTRANSFERASE UGT80A2"/>
    <property type="match status" value="1"/>
</dbReference>
<feature type="domain" description="Erythromycin biosynthesis protein CIII-like C-terminal" evidence="2">
    <location>
        <begin position="295"/>
        <end position="384"/>
    </location>
</feature>
<dbReference type="GO" id="GO:0005975">
    <property type="term" value="P:carbohydrate metabolic process"/>
    <property type="evidence" value="ECO:0007669"/>
    <property type="project" value="InterPro"/>
</dbReference>
<reference evidence="3 4" key="1">
    <citation type="submission" date="2019-09" db="EMBL/GenBank/DDBJ databases">
        <title>Salinarimonas rosea gen. nov., sp. nov., a new member of the a-2 subgroup of the Proteobacteria.</title>
        <authorList>
            <person name="Liu J."/>
        </authorList>
    </citation>
    <scope>NUCLEOTIDE SEQUENCE [LARGE SCALE GENOMIC DNA]</scope>
    <source>
        <strain evidence="3 4">BN140002</strain>
    </source>
</reference>
<dbReference type="GO" id="GO:0008194">
    <property type="term" value="F:UDP-glycosyltransferase activity"/>
    <property type="evidence" value="ECO:0007669"/>
    <property type="project" value="InterPro"/>
</dbReference>
<proteinExistence type="predicted"/>
<dbReference type="GO" id="GO:0033072">
    <property type="term" value="P:vancomycin biosynthetic process"/>
    <property type="evidence" value="ECO:0007669"/>
    <property type="project" value="UniProtKB-ARBA"/>
</dbReference>
<dbReference type="Gene3D" id="3.40.50.2000">
    <property type="entry name" value="Glycogen Phosphorylase B"/>
    <property type="match status" value="2"/>
</dbReference>
<evidence type="ECO:0000313" key="4">
    <source>
        <dbReference type="Proteomes" id="UP000323142"/>
    </source>
</evidence>
<keyword evidence="4" id="KW-1185">Reference proteome</keyword>
<sequence length="411" mass="42986">MQISIQTLGTRGDVQPYLALGLGLARAGHDVVLAAPARFEAFVMGHGLAFAPLPDDLLDLMDAPEGRAAMAGRVNPLAMTRLVRRIRPMMRGLFEAQWAAAGGAEAILYHPKAVASTAIAERLRIPALLGFPLPGMTPTRAFPSPMLPFADLGPLNALSHRLFLRYGDRLFAKPLARFREEVLGLSGPAGPGAVPVARLYGVSPVVVPRPGDWDADSHLTGYWFLDEAPGWRPDPALAAFLEAGPALVYVGFGSIPSLDPAATTALVIEALARAGLRGVLATGWGGLAQADAAHVHMLDAAPHAGLFPLMAAVVHHGGAGTTAAGLRAGRPSLILPFFGDQPFWGRQVARLGAGPAPIPQAGLTVENLARALGEVARDPGMARRAGAIGVRVRAEDGVGRAVALIERYAAR</sequence>